<reference evidence="1" key="1">
    <citation type="submission" date="2021-08" db="EMBL/GenBank/DDBJ databases">
        <title>WGS assembly of Ceratopteris richardii.</title>
        <authorList>
            <person name="Marchant D.B."/>
            <person name="Chen G."/>
            <person name="Jenkins J."/>
            <person name="Shu S."/>
            <person name="Leebens-Mack J."/>
            <person name="Grimwood J."/>
            <person name="Schmutz J."/>
            <person name="Soltis P."/>
            <person name="Soltis D."/>
            <person name="Chen Z.-H."/>
        </authorList>
    </citation>
    <scope>NUCLEOTIDE SEQUENCE</scope>
    <source>
        <strain evidence="1">Whitten #5841</strain>
        <tissue evidence="1">Leaf</tissue>
    </source>
</reference>
<dbReference type="AlphaFoldDB" id="A0A8T2SKZ1"/>
<dbReference type="EMBL" id="CM035425">
    <property type="protein sequence ID" value="KAH7332408.1"/>
    <property type="molecule type" value="Genomic_DNA"/>
</dbReference>
<dbReference type="Proteomes" id="UP000825935">
    <property type="component" value="Chromosome 20"/>
</dbReference>
<name>A0A8T2SKZ1_CERRI</name>
<comment type="caution">
    <text evidence="1">The sequence shown here is derived from an EMBL/GenBank/DDBJ whole genome shotgun (WGS) entry which is preliminary data.</text>
</comment>
<organism evidence="1 2">
    <name type="scientific">Ceratopteris richardii</name>
    <name type="common">Triangle waterfern</name>
    <dbReference type="NCBI Taxonomy" id="49495"/>
    <lineage>
        <taxon>Eukaryota</taxon>
        <taxon>Viridiplantae</taxon>
        <taxon>Streptophyta</taxon>
        <taxon>Embryophyta</taxon>
        <taxon>Tracheophyta</taxon>
        <taxon>Polypodiopsida</taxon>
        <taxon>Polypodiidae</taxon>
        <taxon>Polypodiales</taxon>
        <taxon>Pteridineae</taxon>
        <taxon>Pteridaceae</taxon>
        <taxon>Parkerioideae</taxon>
        <taxon>Ceratopteris</taxon>
    </lineage>
</organism>
<protein>
    <submittedName>
        <fullName evidence="1">Uncharacterized protein</fullName>
    </submittedName>
</protein>
<sequence>MLQSASMYRSLEEFSFFFNWMDDSCIFCSSSANPYTKSKPTSHSFLLGIRVETLIHLLRPIRTFHLPIVRDHFVLHCSLHLRVSIALLCLVNMFYINNG</sequence>
<evidence type="ECO:0000313" key="1">
    <source>
        <dbReference type="EMBL" id="KAH7332408.1"/>
    </source>
</evidence>
<accession>A0A8T2SKZ1</accession>
<proteinExistence type="predicted"/>
<gene>
    <name evidence="1" type="ORF">KP509_20G085600</name>
</gene>
<evidence type="ECO:0000313" key="2">
    <source>
        <dbReference type="Proteomes" id="UP000825935"/>
    </source>
</evidence>
<keyword evidence="2" id="KW-1185">Reference proteome</keyword>